<reference evidence="2" key="1">
    <citation type="submission" date="2022-12" db="EMBL/GenBank/DDBJ databases">
        <authorList>
            <person name="Alioto T."/>
            <person name="Alioto T."/>
            <person name="Gomez Garrido J."/>
        </authorList>
    </citation>
    <scope>NUCLEOTIDE SEQUENCE</scope>
</reference>
<dbReference type="AlphaFoldDB" id="A0AA35PUG3"/>
<evidence type="ECO:0000313" key="2">
    <source>
        <dbReference type="EMBL" id="CAI5797227.1"/>
    </source>
</evidence>
<dbReference type="PANTHER" id="PTHR36128:SF1">
    <property type="entry name" value="COILED-COIL DOMAIN-CONTAINING PROTEIN 117"/>
    <property type="match status" value="1"/>
</dbReference>
<sequence length="329" mass="35227">MPRAPPPPAIPGVLRERKRKSGSSGAGGPSEDEQAPREPARANPRLRSPARHGGPAGGLSGGGAAPPPAQLLPLRPAAGSAMEGLGARRAGLCAPPPPPPRIRARPPAQRRRRSSQKRRLDGEPDGCPEAKKRLAEAVPALGEWLLVAGQPCGPGLSPQGQSHLPGPLDVPWEEMEQSAGELQCEAARRKLQEIEDRIIDEDEEDESALPAGGVCTLPTLVLSDTLKTGLKRDYEGDLTRQMIESMSRPSMELVLWKPLPEFFTERTPVSVKNFKPLITGRCPTKPAAQEAAFCPQTAEFPEQPQQEEMPSALYGPLGRPAGADEEMEL</sequence>
<evidence type="ECO:0000313" key="3">
    <source>
        <dbReference type="Proteomes" id="UP001178461"/>
    </source>
</evidence>
<dbReference type="EMBL" id="OX395143">
    <property type="protein sequence ID" value="CAI5797227.1"/>
    <property type="molecule type" value="Genomic_DNA"/>
</dbReference>
<feature type="region of interest" description="Disordered" evidence="1">
    <location>
        <begin position="1"/>
        <end position="134"/>
    </location>
</feature>
<feature type="compositionally biased region" description="Pro residues" evidence="1">
    <location>
        <begin position="1"/>
        <end position="10"/>
    </location>
</feature>
<evidence type="ECO:0008006" key="4">
    <source>
        <dbReference type="Google" id="ProtNLM"/>
    </source>
</evidence>
<feature type="region of interest" description="Disordered" evidence="1">
    <location>
        <begin position="289"/>
        <end position="329"/>
    </location>
</feature>
<name>A0AA35PUG3_9SAUR</name>
<dbReference type="InterPro" id="IPR031630">
    <property type="entry name" value="CCDC117"/>
</dbReference>
<feature type="compositionally biased region" description="Basic and acidic residues" evidence="1">
    <location>
        <begin position="118"/>
        <end position="134"/>
    </location>
</feature>
<evidence type="ECO:0000256" key="1">
    <source>
        <dbReference type="SAM" id="MobiDB-lite"/>
    </source>
</evidence>
<proteinExistence type="predicted"/>
<organism evidence="2 3">
    <name type="scientific">Podarcis lilfordi</name>
    <name type="common">Lilford's wall lizard</name>
    <dbReference type="NCBI Taxonomy" id="74358"/>
    <lineage>
        <taxon>Eukaryota</taxon>
        <taxon>Metazoa</taxon>
        <taxon>Chordata</taxon>
        <taxon>Craniata</taxon>
        <taxon>Vertebrata</taxon>
        <taxon>Euteleostomi</taxon>
        <taxon>Lepidosauria</taxon>
        <taxon>Squamata</taxon>
        <taxon>Bifurcata</taxon>
        <taxon>Unidentata</taxon>
        <taxon>Episquamata</taxon>
        <taxon>Laterata</taxon>
        <taxon>Lacertibaenia</taxon>
        <taxon>Lacertidae</taxon>
        <taxon>Podarcis</taxon>
    </lineage>
</organism>
<gene>
    <name evidence="2" type="ORF">PODLI_1B019998</name>
</gene>
<keyword evidence="3" id="KW-1185">Reference proteome</keyword>
<dbReference type="Pfam" id="PF15810">
    <property type="entry name" value="CCDC117"/>
    <property type="match status" value="1"/>
</dbReference>
<feature type="compositionally biased region" description="Low complexity" evidence="1">
    <location>
        <begin position="295"/>
        <end position="310"/>
    </location>
</feature>
<protein>
    <recommendedName>
        <fullName evidence="4">Coiled-coil domain containing 117</fullName>
    </recommendedName>
</protein>
<dbReference type="Proteomes" id="UP001178461">
    <property type="component" value="Chromosome 16"/>
</dbReference>
<dbReference type="PANTHER" id="PTHR36128">
    <property type="entry name" value="COILED-COIL DOMAIN-CONTAINING PROTEIN 117"/>
    <property type="match status" value="1"/>
</dbReference>
<feature type="compositionally biased region" description="Basic residues" evidence="1">
    <location>
        <begin position="102"/>
        <end position="117"/>
    </location>
</feature>
<accession>A0AA35PUG3</accession>
<feature type="compositionally biased region" description="Gly residues" evidence="1">
    <location>
        <begin position="54"/>
        <end position="64"/>
    </location>
</feature>